<evidence type="ECO:0000313" key="2">
    <source>
        <dbReference type="EMBL" id="KAK2029345.1"/>
    </source>
</evidence>
<accession>A0AAD9HHR1</accession>
<keyword evidence="3" id="KW-1185">Reference proteome</keyword>
<dbReference type="Proteomes" id="UP001232148">
    <property type="component" value="Unassembled WGS sequence"/>
</dbReference>
<dbReference type="AlphaFoldDB" id="A0AAD9HHR1"/>
<gene>
    <name evidence="2" type="ORF">LX32DRAFT_639202</name>
</gene>
<sequence>MRGPSPSGCLFALSFVQFIYLPVQRKKGKVVPCSKATFESGKRSSCLTGLSQSRDVYMAARPNYASSDKCSIPPSTTSLAPPPRTV</sequence>
<proteinExistence type="predicted"/>
<feature type="region of interest" description="Disordered" evidence="1">
    <location>
        <begin position="65"/>
        <end position="86"/>
    </location>
</feature>
<evidence type="ECO:0000256" key="1">
    <source>
        <dbReference type="SAM" id="MobiDB-lite"/>
    </source>
</evidence>
<dbReference type="EMBL" id="MU842865">
    <property type="protein sequence ID" value="KAK2029345.1"/>
    <property type="molecule type" value="Genomic_DNA"/>
</dbReference>
<organism evidence="2 3">
    <name type="scientific">Colletotrichum zoysiae</name>
    <dbReference type="NCBI Taxonomy" id="1216348"/>
    <lineage>
        <taxon>Eukaryota</taxon>
        <taxon>Fungi</taxon>
        <taxon>Dikarya</taxon>
        <taxon>Ascomycota</taxon>
        <taxon>Pezizomycotina</taxon>
        <taxon>Sordariomycetes</taxon>
        <taxon>Hypocreomycetidae</taxon>
        <taxon>Glomerellales</taxon>
        <taxon>Glomerellaceae</taxon>
        <taxon>Colletotrichum</taxon>
        <taxon>Colletotrichum graminicola species complex</taxon>
    </lineage>
</organism>
<comment type="caution">
    <text evidence="2">The sequence shown here is derived from an EMBL/GenBank/DDBJ whole genome shotgun (WGS) entry which is preliminary data.</text>
</comment>
<feature type="compositionally biased region" description="Polar residues" evidence="1">
    <location>
        <begin position="65"/>
        <end position="79"/>
    </location>
</feature>
<protein>
    <submittedName>
        <fullName evidence="2">Uncharacterized protein</fullName>
    </submittedName>
</protein>
<evidence type="ECO:0000313" key="3">
    <source>
        <dbReference type="Proteomes" id="UP001232148"/>
    </source>
</evidence>
<name>A0AAD9HHR1_9PEZI</name>
<reference evidence="2" key="1">
    <citation type="submission" date="2021-06" db="EMBL/GenBank/DDBJ databases">
        <title>Comparative genomics, transcriptomics and evolutionary studies reveal genomic signatures of adaptation to plant cell wall in hemibiotrophic fungi.</title>
        <authorList>
            <consortium name="DOE Joint Genome Institute"/>
            <person name="Baroncelli R."/>
            <person name="Diaz J.F."/>
            <person name="Benocci T."/>
            <person name="Peng M."/>
            <person name="Battaglia E."/>
            <person name="Haridas S."/>
            <person name="Andreopoulos W."/>
            <person name="Labutti K."/>
            <person name="Pangilinan J."/>
            <person name="Floch G.L."/>
            <person name="Makela M.R."/>
            <person name="Henrissat B."/>
            <person name="Grigoriev I.V."/>
            <person name="Crouch J.A."/>
            <person name="De Vries R.P."/>
            <person name="Sukno S.A."/>
            <person name="Thon M.R."/>
        </authorList>
    </citation>
    <scope>NUCLEOTIDE SEQUENCE</scope>
    <source>
        <strain evidence="2">MAFF235873</strain>
    </source>
</reference>